<organism evidence="1 2">
    <name type="scientific">Chlamydia muridarum</name>
    <dbReference type="NCBI Taxonomy" id="83560"/>
    <lineage>
        <taxon>Bacteria</taxon>
        <taxon>Pseudomonadati</taxon>
        <taxon>Chlamydiota</taxon>
        <taxon>Chlamydiia</taxon>
        <taxon>Chlamydiales</taxon>
        <taxon>Chlamydiaceae</taxon>
        <taxon>Chlamydia/Chlamydophila group</taxon>
        <taxon>Chlamydia</taxon>
    </lineage>
</organism>
<name>A0A097KIF7_CHLMR</name>
<proteinExistence type="predicted"/>
<dbReference type="AlphaFoldDB" id="A0A097KIF7"/>
<dbReference type="PATRIC" id="fig|83560.10.peg.891"/>
<dbReference type="RefSeq" id="WP_010231779.1">
    <property type="nucleotide sequence ID" value="NZ_CP007217.1"/>
</dbReference>
<dbReference type="GeneID" id="1246230"/>
<evidence type="ECO:0000313" key="1">
    <source>
        <dbReference type="EMBL" id="AJR10927.1"/>
    </source>
</evidence>
<dbReference type="KEGG" id="cmx:DNC_04380"/>
<sequence>MRRLCFFFHQWIRGAALLGAISGVSYPLIAEESLPAYSGAWVLQDFSIEEELPDLRNQILFLGCNKRPDAQGDKFFLELAFTHEIQEFSLKEKVFLRQGLDEKELAFSYEPTPLWLECRPTVDGRSIEVSVRMTGVLREVIASPKEHARFSLSIAPKFSQTWEIGGVRVEPSIAVKQRIRCIGGDKFLLMHGGADYAVQAAKDRVDFESLSGEPYSQYLAVGDVLVWDKDRWVSYGAFSGDGTKVPLLEVKRIDERMMVIELWSVDGLMSQQITLVKQVPSPIEIAELVKEFSFVGMRTWSRPIITAGRDRLVLSADDWVIYTGKHWERMTSKSQLEEYLSGKLRSPLLIFEKIDKEGGEFVFKGHIFNAQRTIVEAVSLPLKQVSEMAPQVHVVGRESGDKNARVGGGS</sequence>
<dbReference type="KEGG" id="cmg:NC81_04370"/>
<gene>
    <name evidence="1" type="ORF">BD36_04630</name>
</gene>
<accession>A0A097KIF7</accession>
<dbReference type="Proteomes" id="UP000260363">
    <property type="component" value="Chromosome"/>
</dbReference>
<reference evidence="1 2" key="1">
    <citation type="submission" date="2014-02" db="EMBL/GenBank/DDBJ databases">
        <authorList>
            <person name="Chen C."/>
            <person name="Conrad T.A."/>
            <person name="Zhou Z."/>
            <person name="Lai Z."/>
            <person name="Zhong G."/>
        </authorList>
    </citation>
    <scope>NUCLEOTIDE SEQUENCE [LARGE SCALE GENOMIC DNA]</scope>
    <source>
        <strain evidence="1 2">Nigg3-28</strain>
    </source>
</reference>
<dbReference type="EMBL" id="CP007217">
    <property type="protein sequence ID" value="AJR10927.1"/>
    <property type="molecule type" value="Genomic_DNA"/>
</dbReference>
<dbReference type="STRING" id="83560.NC80_04350"/>
<dbReference type="KEGG" id="cmm:NC80_04350"/>
<protein>
    <submittedName>
        <fullName evidence="1">Uncharacterized protein</fullName>
    </submittedName>
</protein>
<evidence type="ECO:0000313" key="2">
    <source>
        <dbReference type="Proteomes" id="UP000260363"/>
    </source>
</evidence>
<dbReference type="OMA" id="LLWDGNC"/>